<dbReference type="EMBL" id="JACHEO010000046">
    <property type="protein sequence ID" value="MBB5349770.1"/>
    <property type="molecule type" value="Genomic_DNA"/>
</dbReference>
<sequence>MNIASSSDPKTGVRVWPAHVRALEASGLSRREYCRRQRLSYHALTYWVRKLRQTSGSALPPALVEVPTCSTLLLRRSCPPFRLHLGPDRLLEIEPDFDEASLRRLLGVLQQ</sequence>
<keyword evidence="2" id="KW-1185">Reference proteome</keyword>
<dbReference type="AlphaFoldDB" id="A0A840V747"/>
<protein>
    <recommendedName>
        <fullName evidence="3">Transposase</fullName>
    </recommendedName>
</protein>
<evidence type="ECO:0000313" key="1">
    <source>
        <dbReference type="EMBL" id="MBB5349770.1"/>
    </source>
</evidence>
<dbReference type="Proteomes" id="UP000539642">
    <property type="component" value="Unassembled WGS sequence"/>
</dbReference>
<gene>
    <name evidence="1" type="ORF">HNQ81_003533</name>
</gene>
<name>A0A840V747_9BACT</name>
<proteinExistence type="predicted"/>
<dbReference type="NCBIfam" id="NF047593">
    <property type="entry name" value="IS66_ISAeme5_TnpA"/>
    <property type="match status" value="1"/>
</dbReference>
<accession>A0A840V747</accession>
<organism evidence="1 2">
    <name type="scientific">Desulfoprunum benzoelyticum</name>
    <dbReference type="NCBI Taxonomy" id="1506996"/>
    <lineage>
        <taxon>Bacteria</taxon>
        <taxon>Pseudomonadati</taxon>
        <taxon>Thermodesulfobacteriota</taxon>
        <taxon>Desulfobulbia</taxon>
        <taxon>Desulfobulbales</taxon>
        <taxon>Desulfobulbaceae</taxon>
        <taxon>Desulfoprunum</taxon>
    </lineage>
</organism>
<comment type="caution">
    <text evidence="1">The sequence shown here is derived from an EMBL/GenBank/DDBJ whole genome shotgun (WGS) entry which is preliminary data.</text>
</comment>
<evidence type="ECO:0000313" key="2">
    <source>
        <dbReference type="Proteomes" id="UP000539642"/>
    </source>
</evidence>
<reference evidence="1 2" key="1">
    <citation type="submission" date="2020-08" db="EMBL/GenBank/DDBJ databases">
        <title>Genomic Encyclopedia of Type Strains, Phase IV (KMG-IV): sequencing the most valuable type-strain genomes for metagenomic binning, comparative biology and taxonomic classification.</title>
        <authorList>
            <person name="Goeker M."/>
        </authorList>
    </citation>
    <scope>NUCLEOTIDE SEQUENCE [LARGE SCALE GENOMIC DNA]</scope>
    <source>
        <strain evidence="1 2">DSM 28570</strain>
    </source>
</reference>
<evidence type="ECO:0008006" key="3">
    <source>
        <dbReference type="Google" id="ProtNLM"/>
    </source>
</evidence>
<dbReference type="RefSeq" id="WP_183352658.1">
    <property type="nucleotide sequence ID" value="NZ_JACHEO010000046.1"/>
</dbReference>